<dbReference type="InterPro" id="IPR016039">
    <property type="entry name" value="Thiolase-like"/>
</dbReference>
<dbReference type="PROSITE" id="PS00012">
    <property type="entry name" value="PHOSPHOPANTETHEINE"/>
    <property type="match status" value="1"/>
</dbReference>
<feature type="region of interest" description="C-terminal hotdog fold" evidence="5">
    <location>
        <begin position="1450"/>
        <end position="1597"/>
    </location>
</feature>
<dbReference type="Pfam" id="PF00109">
    <property type="entry name" value="ketoacyl-synt"/>
    <property type="match status" value="1"/>
</dbReference>
<dbReference type="Pfam" id="PF00975">
    <property type="entry name" value="Thioesterase"/>
    <property type="match status" value="1"/>
</dbReference>
<dbReference type="RefSeq" id="XP_018191908.1">
    <property type="nucleotide sequence ID" value="XM_018330717.1"/>
</dbReference>
<dbReference type="InterPro" id="IPR016035">
    <property type="entry name" value="Acyl_Trfase/lysoPLipase"/>
</dbReference>
<dbReference type="InterPro" id="IPR006162">
    <property type="entry name" value="Ppantetheine_attach_site"/>
</dbReference>
<feature type="compositionally biased region" description="Low complexity" evidence="6">
    <location>
        <begin position="2014"/>
        <end position="2025"/>
    </location>
</feature>
<dbReference type="FunFam" id="3.10.129.110:FF:000001">
    <property type="entry name" value="Sterigmatocystin biosynthesis polyketide synthase"/>
    <property type="match status" value="1"/>
</dbReference>
<dbReference type="InterPro" id="IPR050091">
    <property type="entry name" value="PKS_NRPS_Biosynth_Enz"/>
</dbReference>
<dbReference type="FunFam" id="3.40.366.10:FF:000002">
    <property type="entry name" value="Probable polyketide synthase 2"/>
    <property type="match status" value="1"/>
</dbReference>
<feature type="domain" description="Ketosynthase family 3 (KS3)" evidence="8">
    <location>
        <begin position="370"/>
        <end position="804"/>
    </location>
</feature>
<dbReference type="Gene3D" id="3.40.50.1820">
    <property type="entry name" value="alpha/beta hydrolase"/>
    <property type="match status" value="1"/>
</dbReference>
<evidence type="ECO:0000313" key="10">
    <source>
        <dbReference type="EMBL" id="KZF26353.1"/>
    </source>
</evidence>
<dbReference type="PROSITE" id="PS50075">
    <property type="entry name" value="CARRIER"/>
    <property type="match status" value="3"/>
</dbReference>
<evidence type="ECO:0000256" key="5">
    <source>
        <dbReference type="PROSITE-ProRule" id="PRU01363"/>
    </source>
</evidence>
<dbReference type="FunFam" id="1.10.1200.10:FF:000011">
    <property type="entry name" value="Sterigmatocystin biosynthesis polyketide synthase"/>
    <property type="match status" value="3"/>
</dbReference>
<dbReference type="SUPFAM" id="SSF52151">
    <property type="entry name" value="FabD/lysophospholipase-like"/>
    <property type="match status" value="2"/>
</dbReference>
<dbReference type="Pfam" id="PF21089">
    <property type="entry name" value="PKS_DH_N"/>
    <property type="match status" value="1"/>
</dbReference>
<feature type="domain" description="PKS/mFAS DH" evidence="9">
    <location>
        <begin position="1291"/>
        <end position="1597"/>
    </location>
</feature>
<dbReference type="Gene3D" id="3.40.47.10">
    <property type="match status" value="1"/>
</dbReference>
<keyword evidence="2" id="KW-0597">Phosphoprotein</keyword>
<feature type="active site" description="Proton donor; for dehydratase activity" evidence="5">
    <location>
        <position position="1510"/>
    </location>
</feature>
<feature type="compositionally biased region" description="Low complexity" evidence="6">
    <location>
        <begin position="347"/>
        <end position="362"/>
    </location>
</feature>
<dbReference type="GO" id="GO:0004315">
    <property type="term" value="F:3-oxoacyl-[acyl-carrier-protein] synthase activity"/>
    <property type="evidence" value="ECO:0007669"/>
    <property type="project" value="InterPro"/>
</dbReference>
<accession>A0A165JKL0</accession>
<dbReference type="GeneID" id="28895854"/>
<dbReference type="PROSITE" id="PS52004">
    <property type="entry name" value="KS3_2"/>
    <property type="match status" value="1"/>
</dbReference>
<dbReference type="FunFam" id="3.40.47.10:FF:000031">
    <property type="entry name" value="Sterigmatocystin biosynthesis polyketide synthase"/>
    <property type="match status" value="1"/>
</dbReference>
<dbReference type="OMA" id="NDWGETN"/>
<dbReference type="GO" id="GO:0004312">
    <property type="term" value="F:fatty acid synthase activity"/>
    <property type="evidence" value="ECO:0007669"/>
    <property type="project" value="TreeGrafter"/>
</dbReference>
<protein>
    <submittedName>
        <fullName evidence="10">Polyketide synthase</fullName>
    </submittedName>
</protein>
<dbReference type="NCBIfam" id="TIGR04532">
    <property type="entry name" value="PT_fungal_PKS"/>
    <property type="match status" value="1"/>
</dbReference>
<dbReference type="Gene3D" id="3.30.70.3290">
    <property type="match status" value="1"/>
</dbReference>
<dbReference type="Pfam" id="PF16073">
    <property type="entry name" value="SAT"/>
    <property type="match status" value="1"/>
</dbReference>
<keyword evidence="3" id="KW-0808">Transferase</keyword>
<dbReference type="InterPro" id="IPR036736">
    <property type="entry name" value="ACP-like_sf"/>
</dbReference>
<feature type="active site" description="Proton acceptor; for dehydratase activity" evidence="5">
    <location>
        <position position="1323"/>
    </location>
</feature>
<dbReference type="SUPFAM" id="SSF53474">
    <property type="entry name" value="alpha/beta-Hydrolases"/>
    <property type="match status" value="1"/>
</dbReference>
<feature type="domain" description="Carrier" evidence="7">
    <location>
        <begin position="1787"/>
        <end position="1865"/>
    </location>
</feature>
<dbReference type="InterPro" id="IPR014043">
    <property type="entry name" value="Acyl_transferase_dom"/>
</dbReference>
<dbReference type="InterPro" id="IPR030918">
    <property type="entry name" value="PT_fungal_PKS"/>
</dbReference>
<dbReference type="InterPro" id="IPR009081">
    <property type="entry name" value="PP-bd_ACP"/>
</dbReference>
<dbReference type="PROSITE" id="PS52019">
    <property type="entry name" value="PKS_MFAS_DH"/>
    <property type="match status" value="1"/>
</dbReference>
<dbReference type="SMART" id="SM00827">
    <property type="entry name" value="PKS_AT"/>
    <property type="match status" value="1"/>
</dbReference>
<dbReference type="InterPro" id="IPR001031">
    <property type="entry name" value="Thioesterase"/>
</dbReference>
<dbReference type="SUPFAM" id="SSF55048">
    <property type="entry name" value="Probable ACP-binding domain of malonyl-CoA ACP transacylase"/>
    <property type="match status" value="1"/>
</dbReference>
<evidence type="ECO:0000259" key="9">
    <source>
        <dbReference type="PROSITE" id="PS52019"/>
    </source>
</evidence>
<dbReference type="SUPFAM" id="SSF53901">
    <property type="entry name" value="Thiolase-like"/>
    <property type="match status" value="1"/>
</dbReference>
<feature type="region of interest" description="N-terminal hotdog fold" evidence="5">
    <location>
        <begin position="1291"/>
        <end position="1423"/>
    </location>
</feature>
<feature type="domain" description="Carrier" evidence="7">
    <location>
        <begin position="1924"/>
        <end position="2002"/>
    </location>
</feature>
<keyword evidence="4" id="KW-0677">Repeat</keyword>
<dbReference type="Gene3D" id="3.40.366.10">
    <property type="entry name" value="Malonyl-Coenzyme A Acyl Carrier Protein, domain 2"/>
    <property type="match status" value="2"/>
</dbReference>
<dbReference type="CDD" id="cd00833">
    <property type="entry name" value="PKS"/>
    <property type="match status" value="1"/>
</dbReference>
<dbReference type="PANTHER" id="PTHR43775:SF40">
    <property type="entry name" value="NORSOLORINIC ACID SYNTHASE STCA"/>
    <property type="match status" value="1"/>
</dbReference>
<dbReference type="InterPro" id="IPR016036">
    <property type="entry name" value="Malonyl_transacylase_ACP-bd"/>
</dbReference>
<feature type="region of interest" description="Disordered" evidence="6">
    <location>
        <begin position="345"/>
        <end position="364"/>
    </location>
</feature>
<dbReference type="GO" id="GO:0006633">
    <property type="term" value="P:fatty acid biosynthetic process"/>
    <property type="evidence" value="ECO:0007669"/>
    <property type="project" value="InterPro"/>
</dbReference>
<dbReference type="STRING" id="1328760.A0A165JKL0"/>
<dbReference type="Gene3D" id="1.10.1200.10">
    <property type="entry name" value="ACP-like"/>
    <property type="match status" value="3"/>
</dbReference>
<keyword evidence="11" id="KW-1185">Reference proteome</keyword>
<feature type="domain" description="Carrier" evidence="7">
    <location>
        <begin position="1665"/>
        <end position="1743"/>
    </location>
</feature>
<dbReference type="InterPro" id="IPR020841">
    <property type="entry name" value="PKS_Beta-ketoAc_synthase_dom"/>
</dbReference>
<organism evidence="10 11">
    <name type="scientific">Xylona heveae (strain CBS 132557 / TC161)</name>
    <dbReference type="NCBI Taxonomy" id="1328760"/>
    <lineage>
        <taxon>Eukaryota</taxon>
        <taxon>Fungi</taxon>
        <taxon>Dikarya</taxon>
        <taxon>Ascomycota</taxon>
        <taxon>Pezizomycotina</taxon>
        <taxon>Xylonomycetes</taxon>
        <taxon>Xylonales</taxon>
        <taxon>Xylonaceae</taxon>
        <taxon>Xylona</taxon>
    </lineage>
</organism>
<sequence>MVQHIQIYLFGDQTYDSNSRLGSLLRSHKNPILTAFLERAFHVLRAEIGRLSLREREAFPRFSSIADLLTRQREGNLSPALEKALTCIYQLAYFISQHGDKAYPVASETYMIGLCTGTLAAAAISSCRTLSELLLAAVQTVVVAFRAGLCTVDLRNRIEPSITEARSWSMVVPGIKSDQASQAIKDFCESQSIPFTSQPYISAHGTESLTISGPPGTLQELRNTPTFSKLNAIKIPIYAPYHAAHLFSKTDIESILETTTAESWSSFTANIPVISSATGKQIWAGNFRSLLQEALAEILIEPMRWDKINQEFAAVLRSSGASQFKVIPIATTAEQSLYSTLKQVAQSSPEPSPTEAPSVVPEFPTGRPDQSKIAIIGMSGRFPDASSPAAYWDLLYQGLDVHKEVPLKHWDIKTHVDPTGKKKNTSAMPYGCWLENPGFFDARFFNMSPREAPQVDPAQRIALLTAYEAIEQAGLVPDATPSTQKDRVGIFYGVTSNDWMETNSAQDIDTYFIPGGNRAFIPGRINYCFKFSGPSYSVDTACSSSLAAIHVACNSLWRGDVDTAIAGGTNVLTNPDMTAGLDKGHFLSRTGNCKTFDDGADGYCRGEGVGTVIMKRLEDALLDNDPIQAVILGAATNHSAEAESITRPHVGAQRAIFEKILSTAGLDPYNISYVEMHGTGTQAGDAGEMSSVLETFAPGAARQKRRSDQPLYLGSAKANIGHGEAVSGVSSLAKVLLMMQKNIIPPHCGIKTKINHKFPTDFDERNVHIASAPTPWPRAEGEVRHVFLNNFSAAGGNTALLLEDAPEQIPSTEHDPRSTHLVTISAKCAASLKGNLKAMLEYLGSVHENHFSLSRLSYTTTARRIHHAHRVIVHGADILEVKSNLEGAIAREEGMNRAKSAPKVAFTFTGQGAQYPGMGKQLFEAFSQFRSDIRRFDQLGQSQGFPSIQPIFTATGGDIGDYTPLVVQLANVCMQMALTRLWASWGITPTAVVGHSLGEYAALNAAGVLTESDTIYLVGKRAQLLQEQCKRGTHSMLAILASLAKIDSILAGKKYEVACINGPEETVLSGPNEEIRAVQEALSEHKLKMTTLKVPYAFHSSQVEPILSTFEKAAAGITFHKPTVPVICPLFGNVVSEAGTFGPKYLSRHCREPVNFLDSLRSAQQSKVLTDKHIAIEIGPHPYMSKMVKATLGPQTSTLHMMQRNKDTWTILTQALSTLYVAGTEIRWSEYHRDFKSAHKVLRLPAYSWDLKDYWIQYVNDWSVRKGDPIPTAQAALPEPVVPKLESTTIHRLVEENKEGFTVKLVVESDISRADLSPLVQGHVVDGIPLCTPSVYADIALTLGKYLVDRYQPDMKERLVDVSDMTIEKALIAKGTGPQLLRTSVEVDWLNKSANVRFYSVNEKGERPATHSKCVIRWVDNSQHHVLERKGAEIKARFDSLRQGVSSGKTSRFNRAMAYKMVKTLADFPEDYKAIDEVIMDSGLLEASSRINFSGCKKGGDYNTNPAYIDGLTQSGGFVMNANDGADLDNEVFINHGWKSFQIFQDISADKIYNTHVRMHPGESNTYVGDVVVMEGDNIAASFRGIVLQGVPRRVLSFILNMEAGRRPQRQAVGQAGAKPAAKAPAAKAPAPVSAPVAKAPVASVPVAAPVTPIAAPIAVPTSQPSEPSKVGPALQIISEESGVAVEDLTDESVFADMGVDSLLSLTIGSRFREELDLDLEVESMFTQFPTVKDLKDHLAPAGNAAPASAPVSVAAVAPVVTAPPVQPSPVSVPVAAPVAASPIQDSKALEKYETALQVISEESGVAVADLTDDSVFTDMGIDSLLTLVITGRFREELDLDVQVEALFTEYPTVKDLKDFLVPSGETKPVETAPAASLTPVATPAPISAPVAPFAPVAPVAPIAAATPVFKPAPVPTIAVSVDSKAQENYQAAIEIISEESGVAVDDLTDDSVFADMGIDSLLTLVITSRFREELDLDIQVEALFTEYPTVKDLKDWLTGGASLNDAAADDSDSTSSSGQSNNNDRTATPLSDVSYSGDYIAKGLKPPVQSTTSVVLQGLPKNTLKTLFLFPDGCGSAHSYAALPRVSTDICVIGLNSPYMKNPKEMSQYNVHEIIESYLTEIRRRQPSGPYHLGGWSAGGIYAFRAASQLINQGEEVQSLVLIDSPVPKGLDRLPQHFYDHCSKIGLFGQAVGASPANPPEWLIPHFNATIDVLHDYWAEPLPAGTAPKTSIIWACESVMDGINFVKPAPHPDDTEGMKFLTEKRADFSPCGWEDFFPDREITVEKAEGATHFSMMRDSFAPKLSAFIERAMTV</sequence>
<dbReference type="SMART" id="SM00823">
    <property type="entry name" value="PKS_PP"/>
    <property type="match status" value="3"/>
</dbReference>
<dbReference type="EMBL" id="KV407454">
    <property type="protein sequence ID" value="KZF26353.1"/>
    <property type="molecule type" value="Genomic_DNA"/>
</dbReference>
<dbReference type="GO" id="GO:0005886">
    <property type="term" value="C:plasma membrane"/>
    <property type="evidence" value="ECO:0007669"/>
    <property type="project" value="TreeGrafter"/>
</dbReference>
<evidence type="ECO:0000256" key="3">
    <source>
        <dbReference type="ARBA" id="ARBA00022679"/>
    </source>
</evidence>
<evidence type="ECO:0000256" key="1">
    <source>
        <dbReference type="ARBA" id="ARBA00022450"/>
    </source>
</evidence>
<evidence type="ECO:0000256" key="4">
    <source>
        <dbReference type="ARBA" id="ARBA00022737"/>
    </source>
</evidence>
<dbReference type="Proteomes" id="UP000076632">
    <property type="component" value="Unassembled WGS sequence"/>
</dbReference>
<dbReference type="PROSITE" id="PS00606">
    <property type="entry name" value="KS3_1"/>
    <property type="match status" value="1"/>
</dbReference>
<dbReference type="PANTHER" id="PTHR43775">
    <property type="entry name" value="FATTY ACID SYNTHASE"/>
    <property type="match status" value="1"/>
</dbReference>
<evidence type="ECO:0000256" key="2">
    <source>
        <dbReference type="ARBA" id="ARBA00022553"/>
    </source>
</evidence>
<feature type="region of interest" description="Disordered" evidence="6">
    <location>
        <begin position="2007"/>
        <end position="2031"/>
    </location>
</feature>
<dbReference type="InterPro" id="IPR042104">
    <property type="entry name" value="PKS_dehydratase_sf"/>
</dbReference>
<dbReference type="InterPro" id="IPR014031">
    <property type="entry name" value="Ketoacyl_synth_C"/>
</dbReference>
<dbReference type="SUPFAM" id="SSF47336">
    <property type="entry name" value="ACP-like"/>
    <property type="match status" value="3"/>
</dbReference>
<dbReference type="Pfam" id="PF00550">
    <property type="entry name" value="PP-binding"/>
    <property type="match status" value="3"/>
</dbReference>
<proteinExistence type="predicted"/>
<keyword evidence="1" id="KW-0596">Phosphopantetheine</keyword>
<dbReference type="SMART" id="SM00825">
    <property type="entry name" value="PKS_KS"/>
    <property type="match status" value="1"/>
</dbReference>
<dbReference type="InterPro" id="IPR014030">
    <property type="entry name" value="Ketoacyl_synth_N"/>
</dbReference>
<dbReference type="InterPro" id="IPR020806">
    <property type="entry name" value="PKS_PP-bd"/>
</dbReference>
<dbReference type="GO" id="GO:0005737">
    <property type="term" value="C:cytoplasm"/>
    <property type="evidence" value="ECO:0007669"/>
    <property type="project" value="TreeGrafter"/>
</dbReference>
<dbReference type="Gene3D" id="3.10.129.110">
    <property type="entry name" value="Polyketide synthase dehydratase"/>
    <property type="match status" value="1"/>
</dbReference>
<evidence type="ECO:0000259" key="8">
    <source>
        <dbReference type="PROSITE" id="PS52004"/>
    </source>
</evidence>
<dbReference type="GO" id="GO:0031177">
    <property type="term" value="F:phosphopantetheine binding"/>
    <property type="evidence" value="ECO:0007669"/>
    <property type="project" value="InterPro"/>
</dbReference>
<dbReference type="Pfam" id="PF00698">
    <property type="entry name" value="Acyl_transf_1"/>
    <property type="match status" value="1"/>
</dbReference>
<dbReference type="OrthoDB" id="329835at2759"/>
<dbReference type="FunFam" id="3.40.50.1820:FF:000116">
    <property type="entry name" value="Sterigmatocystin biosynthesis polyketide synthase"/>
    <property type="match status" value="1"/>
</dbReference>
<dbReference type="Pfam" id="PF02801">
    <property type="entry name" value="Ketoacyl-synt_C"/>
    <property type="match status" value="1"/>
</dbReference>
<reference evidence="10 11" key="1">
    <citation type="journal article" date="2016" name="Fungal Biol.">
        <title>The genome of Xylona heveae provides a window into fungal endophytism.</title>
        <authorList>
            <person name="Gazis R."/>
            <person name="Kuo A."/>
            <person name="Riley R."/>
            <person name="LaButti K."/>
            <person name="Lipzen A."/>
            <person name="Lin J."/>
            <person name="Amirebrahimi M."/>
            <person name="Hesse C.N."/>
            <person name="Spatafora J.W."/>
            <person name="Henrissat B."/>
            <person name="Hainaut M."/>
            <person name="Grigoriev I.V."/>
            <person name="Hibbett D.S."/>
        </authorList>
    </citation>
    <scope>NUCLEOTIDE SEQUENCE [LARGE SCALE GENOMIC DNA]</scope>
    <source>
        <strain evidence="10 11">TC161</strain>
    </source>
</reference>
<evidence type="ECO:0000259" key="7">
    <source>
        <dbReference type="PROSITE" id="PS50075"/>
    </source>
</evidence>
<dbReference type="InParanoid" id="A0A165JKL0"/>
<gene>
    <name evidence="10" type="ORF">L228DRAFT_235437</name>
</gene>
<evidence type="ECO:0000256" key="6">
    <source>
        <dbReference type="SAM" id="MobiDB-lite"/>
    </source>
</evidence>
<dbReference type="InterPro" id="IPR018201">
    <property type="entry name" value="Ketoacyl_synth_AS"/>
</dbReference>
<dbReference type="InterPro" id="IPR049900">
    <property type="entry name" value="PKS_mFAS_DH"/>
</dbReference>
<dbReference type="InterPro" id="IPR049552">
    <property type="entry name" value="PKS_DH_N"/>
</dbReference>
<name>A0A165JKL0_XYLHT</name>
<evidence type="ECO:0000313" key="11">
    <source>
        <dbReference type="Proteomes" id="UP000076632"/>
    </source>
</evidence>
<dbReference type="InterPro" id="IPR029058">
    <property type="entry name" value="AB_hydrolase_fold"/>
</dbReference>
<dbReference type="InterPro" id="IPR001227">
    <property type="entry name" value="Ac_transferase_dom_sf"/>
</dbReference>
<dbReference type="InterPro" id="IPR032088">
    <property type="entry name" value="SAT"/>
</dbReference>